<keyword evidence="1" id="KW-0472">Membrane</keyword>
<keyword evidence="1" id="KW-0812">Transmembrane</keyword>
<feature type="transmembrane region" description="Helical" evidence="1">
    <location>
        <begin position="151"/>
        <end position="175"/>
    </location>
</feature>
<feature type="transmembrane region" description="Helical" evidence="1">
    <location>
        <begin position="449"/>
        <end position="472"/>
    </location>
</feature>
<dbReference type="PANTHER" id="PTHR33451">
    <property type="entry name" value="MALATE-2H(+)/NA(+)-LACTATE ANTIPORTER"/>
    <property type="match status" value="1"/>
</dbReference>
<feature type="transmembrane region" description="Helical" evidence="1">
    <location>
        <begin position="120"/>
        <end position="144"/>
    </location>
</feature>
<feature type="transmembrane region" description="Helical" evidence="1">
    <location>
        <begin position="42"/>
        <end position="62"/>
    </location>
</feature>
<reference evidence="2 3" key="1">
    <citation type="journal article" date="2015" name="Genome Announc.">
        <title>Expanding the biotechnology potential of lactobacilli through comparative genomics of 213 strains and associated genera.</title>
        <authorList>
            <person name="Sun Z."/>
            <person name="Harris H.M."/>
            <person name="McCann A."/>
            <person name="Guo C."/>
            <person name="Argimon S."/>
            <person name="Zhang W."/>
            <person name="Yang X."/>
            <person name="Jeffery I.B."/>
            <person name="Cooney J.C."/>
            <person name="Kagawa T.F."/>
            <person name="Liu W."/>
            <person name="Song Y."/>
            <person name="Salvetti E."/>
            <person name="Wrobel A."/>
            <person name="Rasinkangas P."/>
            <person name="Parkhill J."/>
            <person name="Rea M.C."/>
            <person name="O'Sullivan O."/>
            <person name="Ritari J."/>
            <person name="Douillard F.P."/>
            <person name="Paul Ross R."/>
            <person name="Yang R."/>
            <person name="Briner A.E."/>
            <person name="Felis G.E."/>
            <person name="de Vos W.M."/>
            <person name="Barrangou R."/>
            <person name="Klaenhammer T.R."/>
            <person name="Caufield P.W."/>
            <person name="Cui Y."/>
            <person name="Zhang H."/>
            <person name="O'Toole P.W."/>
        </authorList>
    </citation>
    <scope>NUCLEOTIDE SEQUENCE [LARGE SCALE GENOMIC DNA]</scope>
    <source>
        <strain evidence="2 3">DSM 20001</strain>
    </source>
</reference>
<dbReference type="eggNOG" id="COG1757">
    <property type="taxonomic scope" value="Bacteria"/>
</dbReference>
<dbReference type="InterPro" id="IPR052180">
    <property type="entry name" value="NhaC_Na-H+_Antiporter"/>
</dbReference>
<protein>
    <submittedName>
        <fullName evidence="2">Na+ H+ antiporter NhaC-like protein</fullName>
    </submittedName>
</protein>
<feature type="transmembrane region" description="Helical" evidence="1">
    <location>
        <begin position="251"/>
        <end position="268"/>
    </location>
</feature>
<feature type="transmembrane region" description="Helical" evidence="1">
    <location>
        <begin position="212"/>
        <end position="230"/>
    </location>
</feature>
<feature type="transmembrane region" description="Helical" evidence="1">
    <location>
        <begin position="15"/>
        <end position="36"/>
    </location>
</feature>
<dbReference type="EMBL" id="AZCN01000031">
    <property type="protein sequence ID" value="KRK16509.1"/>
    <property type="molecule type" value="Genomic_DNA"/>
</dbReference>
<comment type="caution">
    <text evidence="2">The sequence shown here is derived from an EMBL/GenBank/DDBJ whole genome shotgun (WGS) entry which is preliminary data.</text>
</comment>
<name>A0A0R1F3T6_9LACO</name>
<gene>
    <name evidence="2" type="ORF">FD22_GL001224</name>
</gene>
<feature type="transmembrane region" description="Helical" evidence="1">
    <location>
        <begin position="405"/>
        <end position="429"/>
    </location>
</feature>
<evidence type="ECO:0000256" key="1">
    <source>
        <dbReference type="SAM" id="Phobius"/>
    </source>
</evidence>
<dbReference type="Proteomes" id="UP000051181">
    <property type="component" value="Unassembled WGS sequence"/>
</dbReference>
<evidence type="ECO:0000313" key="3">
    <source>
        <dbReference type="Proteomes" id="UP000051181"/>
    </source>
</evidence>
<organism evidence="2 3">
    <name type="scientific">Loigolactobacillus coryniformis subsp. coryniformis KCTC 3167 = DSM 20001</name>
    <dbReference type="NCBI Taxonomy" id="913848"/>
    <lineage>
        <taxon>Bacteria</taxon>
        <taxon>Bacillati</taxon>
        <taxon>Bacillota</taxon>
        <taxon>Bacilli</taxon>
        <taxon>Lactobacillales</taxon>
        <taxon>Lactobacillaceae</taxon>
        <taxon>Loigolactobacillus</taxon>
    </lineage>
</organism>
<evidence type="ECO:0000313" key="2">
    <source>
        <dbReference type="EMBL" id="KRK16509.1"/>
    </source>
</evidence>
<sequence length="500" mass="53181">MKELMNMDKTKRLEFYGGPIVGLLPIAIFIVAIGYITLGLKFYSVSSFAIPTLAGLMVTYFLAKNRQQYWQTAINGLANKGIAKLIFVFLIIGIFTRLLVVGKTGQGFVWLGTTLGLHGASFAILAFLGTAIFSLGSGVPFAALFAATTVFYVPGVMLGVNPAIMAGTIVGGVFFGDGISPNSQLTTAVLQMETDSKTGKSADLVKMLRQQVGWVCSVAAVTIVFLILFAGKGGTTQSAAALSKFADPAGLWMLIPVLVVAIMCIKTRDVLASLTTGIIIGLIIGLATGLFGLQDIISLNVKTATITGIFEDGINSMLPISLSTIFLSGSIAVMQQSGIIMILCDRLTKHKFVQTPLGAELVTALGMGLVNIVQCGALLPGILLYGDFADRIGHVAKISPERRAYMLVAISMSLTGILPINSIFIMGILGQIRSLHTAFPSVAVPSANAIFSGTFYCWIITALWLCWVLLGWGRSFEASAKPNRKLTATRKKITVLESND</sequence>
<dbReference type="PANTHER" id="PTHR33451:SF5">
    <property type="entry name" value="NA+_H+ ANTIPORTER"/>
    <property type="match status" value="1"/>
</dbReference>
<keyword evidence="1" id="KW-1133">Transmembrane helix</keyword>
<feature type="transmembrane region" description="Helical" evidence="1">
    <location>
        <begin position="274"/>
        <end position="297"/>
    </location>
</feature>
<dbReference type="PATRIC" id="fig|913848.6.peg.1261"/>
<accession>A0A0R1F3T6</accession>
<feature type="transmembrane region" description="Helical" evidence="1">
    <location>
        <begin position="363"/>
        <end position="385"/>
    </location>
</feature>
<feature type="transmembrane region" description="Helical" evidence="1">
    <location>
        <begin position="82"/>
        <end position="100"/>
    </location>
</feature>
<dbReference type="AlphaFoldDB" id="A0A0R1F3T6"/>
<proteinExistence type="predicted"/>